<keyword evidence="2 9" id="KW-0479">Metal-binding</keyword>
<dbReference type="EC" id="3.1.-.-" evidence="9"/>
<comment type="caution">
    <text evidence="10">The sequence shown here is derived from an EMBL/GenBank/DDBJ whole genome shotgun (WGS) entry which is preliminary data.</text>
</comment>
<keyword evidence="7 9" id="KW-0238">DNA-binding</keyword>
<dbReference type="Proteomes" id="UP001202248">
    <property type="component" value="Unassembled WGS sequence"/>
</dbReference>
<dbReference type="NCBIfam" id="TIGR03641">
    <property type="entry name" value="cas1_HMARI"/>
    <property type="match status" value="1"/>
</dbReference>
<feature type="binding site" evidence="9">
    <location>
        <position position="260"/>
    </location>
    <ligand>
        <name>Mn(2+)</name>
        <dbReference type="ChEBI" id="CHEBI:29035"/>
    </ligand>
</feature>
<keyword evidence="6 9" id="KW-0051">Antiviral defense</keyword>
<evidence type="ECO:0000256" key="5">
    <source>
        <dbReference type="ARBA" id="ARBA00022842"/>
    </source>
</evidence>
<evidence type="ECO:0000256" key="2">
    <source>
        <dbReference type="ARBA" id="ARBA00022723"/>
    </source>
</evidence>
<organism evidence="10 11">
    <name type="scientific">Niabella ginsengisoli</name>
    <dbReference type="NCBI Taxonomy" id="522298"/>
    <lineage>
        <taxon>Bacteria</taxon>
        <taxon>Pseudomonadati</taxon>
        <taxon>Bacteroidota</taxon>
        <taxon>Chitinophagia</taxon>
        <taxon>Chitinophagales</taxon>
        <taxon>Chitinophagaceae</taxon>
        <taxon>Niabella</taxon>
    </lineage>
</organism>
<feature type="binding site" evidence="9">
    <location>
        <position position="245"/>
    </location>
    <ligand>
        <name>Mn(2+)</name>
        <dbReference type="ChEBI" id="CHEBI:29035"/>
    </ligand>
</feature>
<accession>A0ABS9SI47</accession>
<evidence type="ECO:0000256" key="3">
    <source>
        <dbReference type="ARBA" id="ARBA00022759"/>
    </source>
</evidence>
<evidence type="ECO:0000256" key="1">
    <source>
        <dbReference type="ARBA" id="ARBA00022722"/>
    </source>
</evidence>
<dbReference type="GO" id="GO:0004519">
    <property type="term" value="F:endonuclease activity"/>
    <property type="evidence" value="ECO:0007669"/>
    <property type="project" value="UniProtKB-KW"/>
</dbReference>
<dbReference type="InterPro" id="IPR019858">
    <property type="entry name" value="CRISPR-assoc_Cas1_HMARI/TNEAP"/>
</dbReference>
<dbReference type="CDD" id="cd09722">
    <property type="entry name" value="Cas1_I-B"/>
    <property type="match status" value="1"/>
</dbReference>
<dbReference type="InterPro" id="IPR042211">
    <property type="entry name" value="CRISPR-assoc_Cas1_N"/>
</dbReference>
<dbReference type="Gene3D" id="3.100.10.20">
    <property type="entry name" value="CRISPR-associated endonuclease Cas1, N-terminal domain"/>
    <property type="match status" value="1"/>
</dbReference>
<evidence type="ECO:0000313" key="11">
    <source>
        <dbReference type="Proteomes" id="UP001202248"/>
    </source>
</evidence>
<comment type="function">
    <text evidence="9">CRISPR (clustered regularly interspaced short palindromic repeat), is an adaptive immune system that provides protection against mobile genetic elements (viruses, transposable elements and conjugative plasmids). CRISPR clusters contain spacers, sequences complementary to antecedent mobile elements, and target invading nucleic acids. CRISPR clusters are transcribed and processed into CRISPR RNA (crRNA). Acts as a dsDNA endonuclease. Involved in the integration of spacer DNA into the CRISPR cassette.</text>
</comment>
<evidence type="ECO:0000256" key="7">
    <source>
        <dbReference type="ARBA" id="ARBA00023125"/>
    </source>
</evidence>
<dbReference type="PANTHER" id="PTHR43219">
    <property type="entry name" value="CRISPR-ASSOCIATED ENDONUCLEASE CAS1"/>
    <property type="match status" value="1"/>
</dbReference>
<keyword evidence="3 9" id="KW-0255">Endonuclease</keyword>
<dbReference type="InterPro" id="IPR002729">
    <property type="entry name" value="CRISPR-assoc_Cas1"/>
</dbReference>
<evidence type="ECO:0000256" key="9">
    <source>
        <dbReference type="HAMAP-Rule" id="MF_01470"/>
    </source>
</evidence>
<evidence type="ECO:0000256" key="6">
    <source>
        <dbReference type="ARBA" id="ARBA00023118"/>
    </source>
</evidence>
<dbReference type="InterPro" id="IPR042206">
    <property type="entry name" value="CRISPR-assoc_Cas1_C"/>
</dbReference>
<dbReference type="Pfam" id="PF01867">
    <property type="entry name" value="Cas_Cas1"/>
    <property type="match status" value="1"/>
</dbReference>
<dbReference type="PANTHER" id="PTHR43219:SF1">
    <property type="entry name" value="CRISPR-ASSOCIATED ENDONUCLEASE CAS1"/>
    <property type="match status" value="1"/>
</dbReference>
<dbReference type="RefSeq" id="WP_240827383.1">
    <property type="nucleotide sequence ID" value="NZ_JAKWBL010000001.1"/>
</dbReference>
<comment type="cofactor">
    <cofactor evidence="9">
        <name>Mg(2+)</name>
        <dbReference type="ChEBI" id="CHEBI:18420"/>
    </cofactor>
    <cofactor evidence="9">
        <name>Mn(2+)</name>
        <dbReference type="ChEBI" id="CHEBI:29035"/>
    </cofactor>
</comment>
<dbReference type="HAMAP" id="MF_01470">
    <property type="entry name" value="Cas1"/>
    <property type="match status" value="1"/>
</dbReference>
<dbReference type="Gene3D" id="1.20.120.920">
    <property type="entry name" value="CRISPR-associated endonuclease Cas1, C-terminal domain"/>
    <property type="match status" value="1"/>
</dbReference>
<evidence type="ECO:0000256" key="4">
    <source>
        <dbReference type="ARBA" id="ARBA00022801"/>
    </source>
</evidence>
<feature type="binding site" evidence="9">
    <location>
        <position position="181"/>
    </location>
    <ligand>
        <name>Mn(2+)</name>
        <dbReference type="ChEBI" id="CHEBI:29035"/>
    </ligand>
</feature>
<keyword evidence="11" id="KW-1185">Reference proteome</keyword>
<evidence type="ECO:0000256" key="8">
    <source>
        <dbReference type="ARBA" id="ARBA00023211"/>
    </source>
</evidence>
<dbReference type="NCBIfam" id="TIGR00287">
    <property type="entry name" value="cas1"/>
    <property type="match status" value="1"/>
</dbReference>
<evidence type="ECO:0000313" key="10">
    <source>
        <dbReference type="EMBL" id="MCH5598034.1"/>
    </source>
</evidence>
<keyword evidence="5 9" id="KW-0460">Magnesium</keyword>
<comment type="similarity">
    <text evidence="9">Belongs to the CRISPR-associated endonuclease Cas1 family.</text>
</comment>
<keyword evidence="4 9" id="KW-0378">Hydrolase</keyword>
<keyword evidence="8 9" id="KW-0464">Manganese</keyword>
<keyword evidence="1 9" id="KW-0540">Nuclease</keyword>
<reference evidence="10 11" key="1">
    <citation type="submission" date="2022-02" db="EMBL/GenBank/DDBJ databases">
        <authorList>
            <person name="Min J."/>
        </authorList>
    </citation>
    <scope>NUCLEOTIDE SEQUENCE [LARGE SCALE GENOMIC DNA]</scope>
    <source>
        <strain evidence="10 11">GR10-1</strain>
    </source>
</reference>
<protein>
    <recommendedName>
        <fullName evidence="9">CRISPR-associated endonuclease Cas1</fullName>
        <ecNumber evidence="9">3.1.-.-</ecNumber>
    </recommendedName>
</protein>
<gene>
    <name evidence="10" type="primary">cas1b</name>
    <name evidence="9" type="synonym">cas1</name>
    <name evidence="10" type="ORF">MKP09_08990</name>
</gene>
<proteinExistence type="inferred from homology"/>
<sequence length="353" mass="41236">MRIIANLKNPFILKIPDQTHEKTYYLFNSGRMSRKDNTLKFTPVDEGGKEGQPKYIPVEGVSDLYCFGALDANSALYNFLGKEQIAVHFFDYYEHYTGSFMPKEYLLAGKMQIEQTKHYYSKAKRIIIAQKFVEGAAFNILKNLKYYQSRGKDLEGIIETIERYSTSIFTTTDIDMLMGIEGNIRQTYYEAFDVILNDFAMNGRSKQPPKNEVNALVSFGNMMCYTLCLGQIYHTQLNPTISFLHEPGYRRYSLALDLAEIFKPILVDRVIFKVLNKREIHAKDFDVQVNSVVLKDAARKVFVRSFEERLNETIKHRSLNRSVSYKHLVKLECYKLTKHLLNMEEYKPFKAWW</sequence>
<name>A0ABS9SI47_9BACT</name>
<dbReference type="EMBL" id="JAKWBL010000001">
    <property type="protein sequence ID" value="MCH5598034.1"/>
    <property type="molecule type" value="Genomic_DNA"/>
</dbReference>
<comment type="subunit">
    <text evidence="9">Homodimer, forms a heterotetramer with a Cas2 homodimer.</text>
</comment>